<keyword evidence="1 2" id="KW-0732">Signal</keyword>
<name>Q5GN46_LYSSH</name>
<feature type="chain" id="PRO_5004256855" evidence="2">
    <location>
        <begin position="32"/>
        <end position="1228"/>
    </location>
</feature>
<evidence type="ECO:0000259" key="3">
    <source>
        <dbReference type="PROSITE" id="PS51272"/>
    </source>
</evidence>
<dbReference type="EMBL" id="AJ866974">
    <property type="protein sequence ID" value="CAI29282.1"/>
    <property type="molecule type" value="Genomic_DNA"/>
</dbReference>
<evidence type="ECO:0000256" key="1">
    <source>
        <dbReference type="ARBA" id="ARBA00022729"/>
    </source>
</evidence>
<dbReference type="PROSITE" id="PS51272">
    <property type="entry name" value="SLH"/>
    <property type="match status" value="2"/>
</dbReference>
<reference evidence="4" key="1">
    <citation type="journal article" date="2005" name="Microbiology (Mosc.)">
        <title>Novel surface layer protein genes in Bacillus sphaericus associated withunusual insertion elements.</title>
        <authorList>
            <person name="Pollmann K."/>
            <person name="Raff J."/>
            <person name="Schnorpfeil M."/>
            <person name="Radeva G."/>
            <person name="Selenska-Pobell S."/>
        </authorList>
    </citation>
    <scope>NUCLEOTIDE SEQUENCE</scope>
    <source>
        <strain evidence="4">NCTC 9602</strain>
    </source>
</reference>
<dbReference type="SUPFAM" id="SSF49373">
    <property type="entry name" value="Invasin/intimin cell-adhesion fragments"/>
    <property type="match status" value="1"/>
</dbReference>
<dbReference type="Pfam" id="PF00395">
    <property type="entry name" value="SLH"/>
    <property type="match status" value="1"/>
</dbReference>
<accession>Q5GN46</accession>
<gene>
    <name evidence="4" type="primary">slfA</name>
</gene>
<evidence type="ECO:0000256" key="2">
    <source>
        <dbReference type="SAM" id="SignalP"/>
    </source>
</evidence>
<feature type="domain" description="SLH" evidence="3">
    <location>
        <begin position="168"/>
        <end position="228"/>
    </location>
</feature>
<sequence>MANQPKKYKKFVATAATATLVASAIVPVVSAAGFSDVAGNDHEVAINALADAGIINGYADGTFKPNQTINRGQVVKLLGRYLEAQGQEIPADWNSKQRFNDLPVTAEAELVKYAALAKDAGVFNGSNGNLNASQTMQRQQMAVVLVRAIKEIAGVDLVAEYKKANFVTEIGDLDKAYSAEQRTAIVALEYAGITNVAHFNPGNSVTRGQFASFLYRTIENVVNAPEAGAAAVKAVNNTTVEVTFDEEVDNVQALNFLISDLEVKNAAVKQTNKKVVVLTTAPQTADKEYTVSLGEEKIGTFKGIAAVVPTKVDLVEKSVQGKLGQQVTLKAQVTVAEGQTKAGIPVTFFIPGSANGVKSPVTVEAVTDENGVASYTYTRYAATNDTVTVYANGDRSKFSTGYVFWAVDTTLEITEVTTGDIINNGANKTYKVAYKDPETGKPVSGKVLNVSVKENIDVTVDKLQNVTINGIKVAQTSTSNTTAAQVTTDSKGEATFTITGANAEVTPVVFAGEAVTGQTLPSQKYNADALQTTAKKVKFGALQADYILEVTRDGGETAATGYDNGRKYKLVVKDKNGKLAANETVNVAFNEDIDGVISTTTDAKFVKLDNEDNQVGWDTTVDKDAKKITVKTDSKGEASFIIGNTKENTYATPIAWIDVNYQSGKVGTLDQGEPSATAPISYFQSPTIDGSKLVAENKDGKKPSDFEDKDAIFKVVLVNQSGKEMKNHNYKTEKVSYTVNNTGSNEAVVEYTYNGKVESETLAPNRATSVVADNGTITVKPNGKTTSVKVLATGVAKEDKTNGKEYAFTAKEATAKFTATKEISNPYTGAIKYYDTDKKTITFDGKDAIKYAGESGKKYKYYSGNIEVATEKAFIDLLANASGKVTVTYKVEDDTKSFHIINVGTDVANKPVEKKDDTKPTNNAPVAKQVADQVIASNGSKLTFTANDVASDADKDTLKIVTAYTTNSTVATATTDANQLGFSVEPKGEGSTTVTVVVTDGKDNINVSFKVNVSTASYTSVVNSGNPVKDFAPAVPTAATAKLPEFTSVAKAGTIKVQGFDIPLTLGSTQAQVLETLNNFITDYKINASAKLVDKAIVISSTETGNAATLTVEGDSTLELVAGTVLGTVSTTPGSVGTATPAKYAVKVLNGVSNGTKVDFKFTIGAKTVTVTVDATAGAKAVSDVVDTLAAATLDGYSITKNGDVIELTQTTPATTTDKLVVETKKAN</sequence>
<feature type="signal peptide" evidence="2">
    <location>
        <begin position="1"/>
        <end position="31"/>
    </location>
</feature>
<proteinExistence type="predicted"/>
<protein>
    <submittedName>
        <fullName evidence="4">S-layer protein</fullName>
    </submittedName>
</protein>
<dbReference type="InterPro" id="IPR001119">
    <property type="entry name" value="SLH_dom"/>
</dbReference>
<dbReference type="InterPro" id="IPR014755">
    <property type="entry name" value="Cu-Rt/internalin_Ig-like"/>
</dbReference>
<organism evidence="4">
    <name type="scientific">Lysinibacillus sphaericus</name>
    <name type="common">Bacillus sphaericus</name>
    <dbReference type="NCBI Taxonomy" id="1421"/>
    <lineage>
        <taxon>Bacteria</taxon>
        <taxon>Bacillati</taxon>
        <taxon>Bacillota</taxon>
        <taxon>Bacilli</taxon>
        <taxon>Bacillales</taxon>
        <taxon>Bacillaceae</taxon>
        <taxon>Lysinibacillus</taxon>
    </lineage>
</organism>
<dbReference type="Gene3D" id="2.60.40.1220">
    <property type="match status" value="1"/>
</dbReference>
<dbReference type="InterPro" id="IPR008964">
    <property type="entry name" value="Invasin/intimin_cell_adhesion"/>
</dbReference>
<dbReference type="AlphaFoldDB" id="Q5GN46"/>
<feature type="domain" description="SLH" evidence="3">
    <location>
        <begin position="29"/>
        <end position="92"/>
    </location>
</feature>
<dbReference type="InterPro" id="IPR013783">
    <property type="entry name" value="Ig-like_fold"/>
</dbReference>
<dbReference type="Gene3D" id="2.60.40.10">
    <property type="entry name" value="Immunoglobulins"/>
    <property type="match status" value="1"/>
</dbReference>
<evidence type="ECO:0000313" key="4">
    <source>
        <dbReference type="EMBL" id="CAI29282.1"/>
    </source>
</evidence>